<feature type="transmembrane region" description="Helical" evidence="1">
    <location>
        <begin position="282"/>
        <end position="303"/>
    </location>
</feature>
<name>A0A951QH24_9CYAN</name>
<evidence type="ECO:0000313" key="3">
    <source>
        <dbReference type="Proteomes" id="UP000757435"/>
    </source>
</evidence>
<feature type="transmembrane region" description="Helical" evidence="1">
    <location>
        <begin position="217"/>
        <end position="237"/>
    </location>
</feature>
<feature type="transmembrane region" description="Helical" evidence="1">
    <location>
        <begin position="158"/>
        <end position="182"/>
    </location>
</feature>
<feature type="transmembrane region" description="Helical" evidence="1">
    <location>
        <begin position="349"/>
        <end position="373"/>
    </location>
</feature>
<gene>
    <name evidence="2" type="ORF">KME15_24965</name>
</gene>
<dbReference type="EMBL" id="JAHHHD010000050">
    <property type="protein sequence ID" value="MBW4661929.1"/>
    <property type="molecule type" value="Genomic_DNA"/>
</dbReference>
<evidence type="ECO:0000256" key="1">
    <source>
        <dbReference type="SAM" id="Phobius"/>
    </source>
</evidence>
<reference evidence="2" key="2">
    <citation type="journal article" date="2022" name="Microbiol. Resour. Announc.">
        <title>Metagenome Sequencing to Explore Phylogenomics of Terrestrial Cyanobacteria.</title>
        <authorList>
            <person name="Ward R.D."/>
            <person name="Stajich J.E."/>
            <person name="Johansen J.R."/>
            <person name="Huntemann M."/>
            <person name="Clum A."/>
            <person name="Foster B."/>
            <person name="Foster B."/>
            <person name="Roux S."/>
            <person name="Palaniappan K."/>
            <person name="Varghese N."/>
            <person name="Mukherjee S."/>
            <person name="Reddy T.B.K."/>
            <person name="Daum C."/>
            <person name="Copeland A."/>
            <person name="Chen I.A."/>
            <person name="Ivanova N.N."/>
            <person name="Kyrpides N.C."/>
            <person name="Shapiro N."/>
            <person name="Eloe-Fadrosh E.A."/>
            <person name="Pietrasiak N."/>
        </authorList>
    </citation>
    <scope>NUCLEOTIDE SEQUENCE</scope>
    <source>
        <strain evidence="2">UHER 2000/2452</strain>
    </source>
</reference>
<evidence type="ECO:0000313" key="2">
    <source>
        <dbReference type="EMBL" id="MBW4661929.1"/>
    </source>
</evidence>
<dbReference type="Proteomes" id="UP000757435">
    <property type="component" value="Unassembled WGS sequence"/>
</dbReference>
<feature type="transmembrane region" description="Helical" evidence="1">
    <location>
        <begin position="385"/>
        <end position="405"/>
    </location>
</feature>
<keyword evidence="1" id="KW-0812">Transmembrane</keyword>
<comment type="caution">
    <text evidence="2">The sequence shown here is derived from an EMBL/GenBank/DDBJ whole genome shotgun (WGS) entry which is preliminary data.</text>
</comment>
<dbReference type="AlphaFoldDB" id="A0A951QH24"/>
<feature type="transmembrane region" description="Helical" evidence="1">
    <location>
        <begin position="20"/>
        <end position="39"/>
    </location>
</feature>
<accession>A0A951QH24</accession>
<feature type="transmembrane region" description="Helical" evidence="1">
    <location>
        <begin position="126"/>
        <end position="146"/>
    </location>
</feature>
<protein>
    <submittedName>
        <fullName evidence="2">Uncharacterized protein</fullName>
    </submittedName>
</protein>
<feature type="transmembrane region" description="Helical" evidence="1">
    <location>
        <begin position="188"/>
        <end position="205"/>
    </location>
</feature>
<reference evidence="2" key="1">
    <citation type="submission" date="2021-05" db="EMBL/GenBank/DDBJ databases">
        <authorList>
            <person name="Pietrasiak N."/>
            <person name="Ward R."/>
            <person name="Stajich J.E."/>
            <person name="Kurbessoian T."/>
        </authorList>
    </citation>
    <scope>NUCLEOTIDE SEQUENCE</scope>
    <source>
        <strain evidence="2">UHER 2000/2452</strain>
    </source>
</reference>
<organism evidence="2 3">
    <name type="scientific">Drouetiella hepatica Uher 2000/2452</name>
    <dbReference type="NCBI Taxonomy" id="904376"/>
    <lineage>
        <taxon>Bacteria</taxon>
        <taxon>Bacillati</taxon>
        <taxon>Cyanobacteriota</taxon>
        <taxon>Cyanophyceae</taxon>
        <taxon>Oculatellales</taxon>
        <taxon>Oculatellaceae</taxon>
        <taxon>Drouetiella</taxon>
    </lineage>
</organism>
<feature type="transmembrane region" description="Helical" evidence="1">
    <location>
        <begin position="315"/>
        <end position="337"/>
    </location>
</feature>
<keyword evidence="1" id="KW-0472">Membrane</keyword>
<sequence length="573" mass="65361">MLSLHHFLTTPVAKAPRSQVIFWFVLSLTFAVLFGVLGLQQGFRADYVVQDDARQHVFWMQRFLDPTLFPNDSIADYFQSIAPPGYRFFYRIPAALGINPLLFNKFLPMGLGLITTVYAFGISLQLLPVPLMGFIGSLVLNQNLWVQDDLPSGTARSFLYPCFLAFIYYLLRGSLLPCLGAILLQGLFYPQFVLIMAGTLVMRLFNGRGRLKKERQLYLFCAAGLAVAFVVLLPYALENSAYGAVISAAEARTMPEFAMKARSAFFNDDFWMFWIFGKRSGIFFWMMPLSIVGIVLSPLVWVWRSRFPLAAQLRHLGIFAQVGLASFGIFFAAHLLLFRLYLPSRYTQYTVQIFSAFAGAIVVTLIIDAVLGWAEHQTVPLKKTLAIAFVLFLGAVVLFSPRLYLFPKTSYVKGTVPDIYEFLAQQPKDILVASLAKEIDNIPSFSQRSIWVGREYALPYQQGYYRPIRQRITDLIRAQYSLKTSEVRDFVRQHGIDFWMIDRRYLSTIEVDEYGQIPIGDWLKQFKPEITLATERMRLGKTFAIEKFIRKCTVVQEDDLVVLSGNCILDKPQ</sequence>
<proteinExistence type="predicted"/>
<keyword evidence="1" id="KW-1133">Transmembrane helix</keyword>